<comment type="similarity">
    <text evidence="10">Belongs to the TonB-dependent receptor family.</text>
</comment>
<keyword evidence="5" id="KW-0732">Signal</keyword>
<evidence type="ECO:0000256" key="8">
    <source>
        <dbReference type="ARBA" id="ARBA00023170"/>
    </source>
</evidence>
<dbReference type="PANTHER" id="PTHR30069">
    <property type="entry name" value="TONB-DEPENDENT OUTER MEMBRANE RECEPTOR"/>
    <property type="match status" value="1"/>
</dbReference>
<keyword evidence="2" id="KW-0813">Transport</keyword>
<evidence type="ECO:0000256" key="3">
    <source>
        <dbReference type="ARBA" id="ARBA00022452"/>
    </source>
</evidence>
<dbReference type="InterPro" id="IPR039426">
    <property type="entry name" value="TonB-dep_rcpt-like"/>
</dbReference>
<comment type="subcellular location">
    <subcellularLocation>
        <location evidence="1">Cell outer membrane</location>
        <topology evidence="1">Multi-pass membrane protein</topology>
    </subcellularLocation>
</comment>
<dbReference type="SUPFAM" id="SSF49464">
    <property type="entry name" value="Carboxypeptidase regulatory domain-like"/>
    <property type="match status" value="1"/>
</dbReference>
<evidence type="ECO:0000256" key="10">
    <source>
        <dbReference type="RuleBase" id="RU003357"/>
    </source>
</evidence>
<sequence length="760" mass="86356">MFIWFDADLENSILFNRLASNYMKYTFLFLFFIPLTNLGVHAQEDHGSVTGEVLGFDGRRDIPLVGSNVSWLGTTFGTTADLEGNFHLDFPLDFPATLIVSFVGYESYSLVFKEAVSKHLKVKLELGKTLSVVEIRERLEASRLSFSSDFYQENLSKKELQKAACCNLSESFETNASIDVQAADAVSGAKRIQMLGLDGIYSQMQFEGIPWIRGLSGNTGLSFIPGTWVEGIQVSKGSGSVTMGYESITGQINIETFKPDGPEENVHLNLYGSAMGRLETNLRLKSKLSDKWSTILLVHADVVEKKNDFNSDGFLDMPLRRDIHVFNRWKYSSERWRFQFGAAALAETQTGGQLDFKRSDTRNTNYGVGSDIEIFDVFAKGGYLFPNEPYRSVAFLAKYRHMNQESFYGLNNYTGVEDYGFLKGIYQGIFRTTIHTYRAGASMVWNQFDEQFVAESFERTEYVPGAFFEYSYKPSEKLTWVSGLRIDAHNLFGIQPSPRTHLKYAPNEKTTFRISAGRGFRAPNALMENSGFFVSSRRVFRTANLEAESGWNMGAVVSRRLVVFGRESTFSLDYFHTEFENQLVTDLETPGELYLYNLDGRSHSEAVQLEWQVEPFKRFRAKLAAKYYEVRTNYRGQMRARPLIPKFRGLANFEYEIVKDKWMLDATLNYIGVSRLPSTASNLAENQRSDHSLDYVLLSSQLRRNGKNIDVYVGAENLLNYKQKNAIVSADQAFSPEFDASMVWAPVNGRVLYLGLDIKF</sequence>
<dbReference type="InterPro" id="IPR036942">
    <property type="entry name" value="Beta-barrel_TonB_sf"/>
</dbReference>
<evidence type="ECO:0000256" key="1">
    <source>
        <dbReference type="ARBA" id="ARBA00004571"/>
    </source>
</evidence>
<dbReference type="Pfam" id="PF13715">
    <property type="entry name" value="CarbopepD_reg_2"/>
    <property type="match status" value="1"/>
</dbReference>
<dbReference type="InterPro" id="IPR037066">
    <property type="entry name" value="Plug_dom_sf"/>
</dbReference>
<keyword evidence="6 10" id="KW-0798">TonB box</keyword>
<dbReference type="AlphaFoldDB" id="H6RFX4"/>
<proteinExistence type="inferred from homology"/>
<gene>
    <name evidence="13" type="ORF">VIS_S3CCB20034</name>
</gene>
<keyword evidence="9" id="KW-0998">Cell outer membrane</keyword>
<evidence type="ECO:0000256" key="4">
    <source>
        <dbReference type="ARBA" id="ARBA00022692"/>
    </source>
</evidence>
<keyword evidence="7 10" id="KW-0472">Membrane</keyword>
<accession>H6RFX4</accession>
<evidence type="ECO:0000313" key="13">
    <source>
        <dbReference type="EMBL" id="CCF99935.1"/>
    </source>
</evidence>
<evidence type="ECO:0000259" key="11">
    <source>
        <dbReference type="Pfam" id="PF00593"/>
    </source>
</evidence>
<dbReference type="Gene3D" id="2.40.170.20">
    <property type="entry name" value="TonB-dependent receptor, beta-barrel domain"/>
    <property type="match status" value="1"/>
</dbReference>
<dbReference type="Pfam" id="PF07715">
    <property type="entry name" value="Plug"/>
    <property type="match status" value="1"/>
</dbReference>
<dbReference type="GO" id="GO:0015344">
    <property type="term" value="F:siderophore uptake transmembrane transporter activity"/>
    <property type="evidence" value="ECO:0007669"/>
    <property type="project" value="TreeGrafter"/>
</dbReference>
<organism evidence="13">
    <name type="scientific">uncultured Flavobacteriia bacterium</name>
    <dbReference type="NCBI Taxonomy" id="212695"/>
    <lineage>
        <taxon>Bacteria</taxon>
        <taxon>Pseudomonadati</taxon>
        <taxon>Bacteroidota</taxon>
        <taxon>Flavobacteriia</taxon>
        <taxon>environmental samples</taxon>
    </lineage>
</organism>
<evidence type="ECO:0000256" key="5">
    <source>
        <dbReference type="ARBA" id="ARBA00022729"/>
    </source>
</evidence>
<keyword evidence="8 13" id="KW-0675">Receptor</keyword>
<evidence type="ECO:0000256" key="9">
    <source>
        <dbReference type="ARBA" id="ARBA00023237"/>
    </source>
</evidence>
<evidence type="ECO:0000259" key="12">
    <source>
        <dbReference type="Pfam" id="PF07715"/>
    </source>
</evidence>
<evidence type="ECO:0000256" key="6">
    <source>
        <dbReference type="ARBA" id="ARBA00023077"/>
    </source>
</evidence>
<dbReference type="PANTHER" id="PTHR30069:SF29">
    <property type="entry name" value="HEMOGLOBIN AND HEMOGLOBIN-HAPTOGLOBIN-BINDING PROTEIN 1-RELATED"/>
    <property type="match status" value="1"/>
</dbReference>
<evidence type="ECO:0000256" key="7">
    <source>
        <dbReference type="ARBA" id="ARBA00023136"/>
    </source>
</evidence>
<dbReference type="Gene3D" id="2.170.130.10">
    <property type="entry name" value="TonB-dependent receptor, plug domain"/>
    <property type="match status" value="1"/>
</dbReference>
<dbReference type="GO" id="GO:0044718">
    <property type="term" value="P:siderophore transmembrane transport"/>
    <property type="evidence" value="ECO:0007669"/>
    <property type="project" value="TreeGrafter"/>
</dbReference>
<dbReference type="EMBL" id="FO117593">
    <property type="protein sequence ID" value="CCF99935.1"/>
    <property type="molecule type" value="Genomic_DNA"/>
</dbReference>
<name>H6RFX4_9BACT</name>
<dbReference type="InterPro" id="IPR012910">
    <property type="entry name" value="Plug_dom"/>
</dbReference>
<feature type="domain" description="TonB-dependent receptor-like beta-barrel" evidence="11">
    <location>
        <begin position="329"/>
        <end position="718"/>
    </location>
</feature>
<keyword evidence="3" id="KW-1134">Transmembrane beta strand</keyword>
<dbReference type="SUPFAM" id="SSF56935">
    <property type="entry name" value="Porins"/>
    <property type="match status" value="1"/>
</dbReference>
<evidence type="ECO:0000256" key="2">
    <source>
        <dbReference type="ARBA" id="ARBA00022448"/>
    </source>
</evidence>
<reference evidence="13" key="1">
    <citation type="journal article" date="2012" name="Environ. Microbiol.">
        <title>Genomic content of uncultured Bacteroidetes from contrasting oceanic provinces in the North Atlantic Ocean.</title>
        <authorList>
            <person name="Gomez-Pereira P.R."/>
            <person name="Schuler M."/>
            <person name="Fuchs B.M."/>
            <person name="Bennke C."/>
            <person name="Teeling H."/>
            <person name="Waldmann J."/>
            <person name="Richter M."/>
            <person name="Barbe V."/>
            <person name="Bataille E."/>
            <person name="Glockner F.O."/>
            <person name="Amann R."/>
        </authorList>
    </citation>
    <scope>NUCLEOTIDE SEQUENCE</scope>
</reference>
<dbReference type="GO" id="GO:0009279">
    <property type="term" value="C:cell outer membrane"/>
    <property type="evidence" value="ECO:0007669"/>
    <property type="project" value="UniProtKB-SubCell"/>
</dbReference>
<protein>
    <submittedName>
        <fullName evidence="13">TonB-dependent outer membrane receptor protein</fullName>
    </submittedName>
</protein>
<dbReference type="InterPro" id="IPR000531">
    <property type="entry name" value="Beta-barrel_TonB"/>
</dbReference>
<dbReference type="Pfam" id="PF00593">
    <property type="entry name" value="TonB_dep_Rec_b-barrel"/>
    <property type="match status" value="1"/>
</dbReference>
<keyword evidence="4" id="KW-0812">Transmembrane</keyword>
<feature type="domain" description="TonB-dependent receptor plug" evidence="12">
    <location>
        <begin position="155"/>
        <end position="250"/>
    </location>
</feature>
<dbReference type="InterPro" id="IPR008969">
    <property type="entry name" value="CarboxyPept-like_regulatory"/>
</dbReference>
<reference evidence="13" key="2">
    <citation type="submission" date="2012-02" db="EMBL/GenBank/DDBJ databases">
        <authorList>
            <person name="Genoscope - CEA"/>
        </authorList>
    </citation>
    <scope>NUCLEOTIDE SEQUENCE</scope>
</reference>